<dbReference type="AlphaFoldDB" id="A0A812XZD2"/>
<name>A0A812XZD2_9DINO</name>
<evidence type="ECO:0000313" key="1">
    <source>
        <dbReference type="EMBL" id="CAE7758342.1"/>
    </source>
</evidence>
<accession>A0A812XZD2</accession>
<evidence type="ECO:0000313" key="2">
    <source>
        <dbReference type="Proteomes" id="UP000601435"/>
    </source>
</evidence>
<protein>
    <submittedName>
        <fullName evidence="1">TY4B-J protein</fullName>
    </submittedName>
</protein>
<dbReference type="OrthoDB" id="5150797at2759"/>
<dbReference type="EMBL" id="CAJNJA010039631">
    <property type="protein sequence ID" value="CAE7758342.1"/>
    <property type="molecule type" value="Genomic_DNA"/>
</dbReference>
<comment type="caution">
    <text evidence="1">The sequence shown here is derived from an EMBL/GenBank/DDBJ whole genome shotgun (WGS) entry which is preliminary data.</text>
</comment>
<reference evidence="1" key="1">
    <citation type="submission" date="2021-02" db="EMBL/GenBank/DDBJ databases">
        <authorList>
            <person name="Dougan E. K."/>
            <person name="Rhodes N."/>
            <person name="Thang M."/>
            <person name="Chan C."/>
        </authorList>
    </citation>
    <scope>NUCLEOTIDE SEQUENCE</scope>
</reference>
<proteinExistence type="predicted"/>
<gene>
    <name evidence="1" type="primary">TY4B-J</name>
    <name evidence="1" type="ORF">SNEC2469_LOCUS22037</name>
</gene>
<organism evidence="1 2">
    <name type="scientific">Symbiodinium necroappetens</name>
    <dbReference type="NCBI Taxonomy" id="1628268"/>
    <lineage>
        <taxon>Eukaryota</taxon>
        <taxon>Sar</taxon>
        <taxon>Alveolata</taxon>
        <taxon>Dinophyceae</taxon>
        <taxon>Suessiales</taxon>
        <taxon>Symbiodiniaceae</taxon>
        <taxon>Symbiodinium</taxon>
    </lineage>
</organism>
<keyword evidence="2" id="KW-1185">Reference proteome</keyword>
<feature type="non-terminal residue" evidence="1">
    <location>
        <position position="1"/>
    </location>
</feature>
<sequence>MAYPETFDEKKYKKKVQKQGAGREIVYRHASDDLKRGLDAARKKEWDNWKGYTNMKKITADQFREMKRNDPNLRVIPTRWVDVDKAEKDAPERKLKSRLVDQAPYDMDPDDLIEDFFLFTWMISFGVGTRWLVQVERGIHVSQREAKATPAEQGQLRSVIGSLNWLVRGGSRLIVEANNLVRYVSRTKDQGLFYPAEAMDLDKVMLLAVQDASYAADYDQSASGDRMGYRSQSGRVLMLAPDDCEKNMKGVVYPISWHSTVIRRVCKSTLQAETLSMQMGALEADHAQDRMKVAWFTDCFSLWSHLHNPTTGSVGDKRLAIDLCAMRQELWRAQGEEIGDPLGNDRPPDGATTVIYWTSTDRMLADGLT</sequence>
<dbReference type="Proteomes" id="UP000601435">
    <property type="component" value="Unassembled WGS sequence"/>
</dbReference>